<name>A0A182TH04_9DIPT</name>
<accession>A0A182TH04</accession>
<proteinExistence type="predicted"/>
<feature type="region of interest" description="Disordered" evidence="1">
    <location>
        <begin position="77"/>
        <end position="135"/>
    </location>
</feature>
<protein>
    <submittedName>
        <fullName evidence="2">Uncharacterized protein</fullName>
    </submittedName>
</protein>
<dbReference type="EnsemblMetazoa" id="AMEC002155-RA">
    <property type="protein sequence ID" value="AMEC002155-PA"/>
    <property type="gene ID" value="AMEC002155"/>
</dbReference>
<evidence type="ECO:0000256" key="1">
    <source>
        <dbReference type="SAM" id="MobiDB-lite"/>
    </source>
</evidence>
<dbReference type="AlphaFoldDB" id="A0A182TH04"/>
<evidence type="ECO:0000313" key="2">
    <source>
        <dbReference type="EnsemblMetazoa" id="AMEC002155-PA"/>
    </source>
</evidence>
<sequence>MQQTLCSDEDGTSRPVPEDFTLQPVRSEDELNELERKLSDREYMRNCVSWLHMNITSRDMDKRLKHVKELVLDATFVTNQADDAEPSYMEPGPSCLTDSAPLSDSEEDSMADASSGAESDDVEDIQVEVQTPDQP</sequence>
<dbReference type="VEuPathDB" id="VectorBase:AMEC002155"/>
<keyword evidence="3" id="KW-1185">Reference proteome</keyword>
<dbReference type="Proteomes" id="UP000075902">
    <property type="component" value="Unassembled WGS sequence"/>
</dbReference>
<feature type="region of interest" description="Disordered" evidence="1">
    <location>
        <begin position="1"/>
        <end position="28"/>
    </location>
</feature>
<evidence type="ECO:0000313" key="3">
    <source>
        <dbReference type="Proteomes" id="UP000075902"/>
    </source>
</evidence>
<reference evidence="3" key="1">
    <citation type="submission" date="2014-01" db="EMBL/GenBank/DDBJ databases">
        <title>The Genome Sequence of Anopheles melas CM1001059_A (V2).</title>
        <authorList>
            <consortium name="The Broad Institute Genomics Platform"/>
            <person name="Neafsey D.E."/>
            <person name="Besansky N."/>
            <person name="Howell P."/>
            <person name="Walton C."/>
            <person name="Young S.K."/>
            <person name="Zeng Q."/>
            <person name="Gargeya S."/>
            <person name="Fitzgerald M."/>
            <person name="Haas B."/>
            <person name="Abouelleil A."/>
            <person name="Allen A.W."/>
            <person name="Alvarado L."/>
            <person name="Arachchi H.M."/>
            <person name="Berlin A.M."/>
            <person name="Chapman S.B."/>
            <person name="Gainer-Dewar J."/>
            <person name="Goldberg J."/>
            <person name="Griggs A."/>
            <person name="Gujja S."/>
            <person name="Hansen M."/>
            <person name="Howarth C."/>
            <person name="Imamovic A."/>
            <person name="Ireland A."/>
            <person name="Larimer J."/>
            <person name="McCowan C."/>
            <person name="Murphy C."/>
            <person name="Pearson M."/>
            <person name="Poon T.W."/>
            <person name="Priest M."/>
            <person name="Roberts A."/>
            <person name="Saif S."/>
            <person name="Shea T."/>
            <person name="Sisk P."/>
            <person name="Sykes S."/>
            <person name="Wortman J."/>
            <person name="Nusbaum C."/>
            <person name="Birren B."/>
        </authorList>
    </citation>
    <scope>NUCLEOTIDE SEQUENCE [LARGE SCALE GENOMIC DNA]</scope>
    <source>
        <strain evidence="3">CM1001059</strain>
    </source>
</reference>
<organism evidence="2 3">
    <name type="scientific">Anopheles melas</name>
    <dbReference type="NCBI Taxonomy" id="34690"/>
    <lineage>
        <taxon>Eukaryota</taxon>
        <taxon>Metazoa</taxon>
        <taxon>Ecdysozoa</taxon>
        <taxon>Arthropoda</taxon>
        <taxon>Hexapoda</taxon>
        <taxon>Insecta</taxon>
        <taxon>Pterygota</taxon>
        <taxon>Neoptera</taxon>
        <taxon>Endopterygota</taxon>
        <taxon>Diptera</taxon>
        <taxon>Nematocera</taxon>
        <taxon>Culicoidea</taxon>
        <taxon>Culicidae</taxon>
        <taxon>Anophelinae</taxon>
        <taxon>Anopheles</taxon>
    </lineage>
</organism>
<reference evidence="2" key="2">
    <citation type="submission" date="2020-05" db="UniProtKB">
        <authorList>
            <consortium name="EnsemblMetazoa"/>
        </authorList>
    </citation>
    <scope>IDENTIFICATION</scope>
    <source>
        <strain evidence="2">CM1001059</strain>
    </source>
</reference>